<evidence type="ECO:0000256" key="4">
    <source>
        <dbReference type="ARBA" id="ARBA00022692"/>
    </source>
</evidence>
<organism evidence="9 10">
    <name type="scientific">Acrocarpospora macrocephala</name>
    <dbReference type="NCBI Taxonomy" id="150177"/>
    <lineage>
        <taxon>Bacteria</taxon>
        <taxon>Bacillati</taxon>
        <taxon>Actinomycetota</taxon>
        <taxon>Actinomycetes</taxon>
        <taxon>Streptosporangiales</taxon>
        <taxon>Streptosporangiaceae</taxon>
        <taxon>Acrocarpospora</taxon>
    </lineage>
</organism>
<feature type="transmembrane region" description="Helical" evidence="7">
    <location>
        <begin position="267"/>
        <end position="292"/>
    </location>
</feature>
<evidence type="ECO:0000313" key="10">
    <source>
        <dbReference type="Proteomes" id="UP000331127"/>
    </source>
</evidence>
<protein>
    <submittedName>
        <fullName evidence="9">MFS transporter</fullName>
    </submittedName>
</protein>
<evidence type="ECO:0000256" key="5">
    <source>
        <dbReference type="ARBA" id="ARBA00022989"/>
    </source>
</evidence>
<feature type="domain" description="Major facilitator superfamily (MFS) profile" evidence="8">
    <location>
        <begin position="16"/>
        <end position="499"/>
    </location>
</feature>
<comment type="caution">
    <text evidence="9">The sequence shown here is derived from an EMBL/GenBank/DDBJ whole genome shotgun (WGS) entry which is preliminary data.</text>
</comment>
<feature type="transmembrane region" description="Helical" evidence="7">
    <location>
        <begin position="167"/>
        <end position="190"/>
    </location>
</feature>
<keyword evidence="10" id="KW-1185">Reference proteome</keyword>
<evidence type="ECO:0000313" key="9">
    <source>
        <dbReference type="EMBL" id="GES12289.1"/>
    </source>
</evidence>
<dbReference type="GO" id="GO:0022857">
    <property type="term" value="F:transmembrane transporter activity"/>
    <property type="evidence" value="ECO:0007669"/>
    <property type="project" value="InterPro"/>
</dbReference>
<name>A0A5M3WWG4_9ACTN</name>
<dbReference type="InterPro" id="IPR036259">
    <property type="entry name" value="MFS_trans_sf"/>
</dbReference>
<evidence type="ECO:0000256" key="7">
    <source>
        <dbReference type="SAM" id="Phobius"/>
    </source>
</evidence>
<dbReference type="Proteomes" id="UP000331127">
    <property type="component" value="Unassembled WGS sequence"/>
</dbReference>
<dbReference type="EMBL" id="BLAE01000035">
    <property type="protein sequence ID" value="GES12289.1"/>
    <property type="molecule type" value="Genomic_DNA"/>
</dbReference>
<dbReference type="PANTHER" id="PTHR42718">
    <property type="entry name" value="MAJOR FACILITATOR SUPERFAMILY MULTIDRUG TRANSPORTER MFSC"/>
    <property type="match status" value="1"/>
</dbReference>
<keyword evidence="4 7" id="KW-0812">Transmembrane</keyword>
<feature type="transmembrane region" description="Helical" evidence="7">
    <location>
        <begin position="360"/>
        <end position="383"/>
    </location>
</feature>
<reference evidence="9 10" key="1">
    <citation type="submission" date="2019-10" db="EMBL/GenBank/DDBJ databases">
        <title>Whole genome shotgun sequence of Acrocarpospora macrocephala NBRC 16266.</title>
        <authorList>
            <person name="Ichikawa N."/>
            <person name="Kimura A."/>
            <person name="Kitahashi Y."/>
            <person name="Komaki H."/>
            <person name="Oguchi A."/>
        </authorList>
    </citation>
    <scope>NUCLEOTIDE SEQUENCE [LARGE SCALE GENOMIC DNA]</scope>
    <source>
        <strain evidence="9 10">NBRC 16266</strain>
    </source>
</reference>
<dbReference type="InterPro" id="IPR011701">
    <property type="entry name" value="MFS"/>
</dbReference>
<feature type="transmembrane region" description="Helical" evidence="7">
    <location>
        <begin position="304"/>
        <end position="324"/>
    </location>
</feature>
<feature type="transmembrane region" description="Helical" evidence="7">
    <location>
        <begin position="140"/>
        <end position="161"/>
    </location>
</feature>
<keyword evidence="3" id="KW-1003">Cell membrane</keyword>
<dbReference type="CDD" id="cd17321">
    <property type="entry name" value="MFS_MMR_MDR_like"/>
    <property type="match status" value="1"/>
</dbReference>
<dbReference type="PROSITE" id="PS50850">
    <property type="entry name" value="MFS"/>
    <property type="match status" value="1"/>
</dbReference>
<comment type="subcellular location">
    <subcellularLocation>
        <location evidence="1">Cell membrane</location>
        <topology evidence="1">Multi-pass membrane protein</topology>
    </subcellularLocation>
</comment>
<dbReference type="RefSeq" id="WP_155357596.1">
    <property type="nucleotide sequence ID" value="NZ_BAAAHL010000012.1"/>
</dbReference>
<dbReference type="Gene3D" id="1.20.1720.10">
    <property type="entry name" value="Multidrug resistance protein D"/>
    <property type="match status" value="2"/>
</dbReference>
<dbReference type="Pfam" id="PF07690">
    <property type="entry name" value="MFS_1"/>
    <property type="match status" value="1"/>
</dbReference>
<dbReference type="SUPFAM" id="SSF103473">
    <property type="entry name" value="MFS general substrate transporter"/>
    <property type="match status" value="1"/>
</dbReference>
<feature type="transmembrane region" description="Helical" evidence="7">
    <location>
        <begin position="331"/>
        <end position="348"/>
    </location>
</feature>
<dbReference type="GO" id="GO:0005886">
    <property type="term" value="C:plasma membrane"/>
    <property type="evidence" value="ECO:0007669"/>
    <property type="project" value="UniProtKB-SubCell"/>
</dbReference>
<keyword evidence="6 7" id="KW-0472">Membrane</keyword>
<dbReference type="OrthoDB" id="3218509at2"/>
<feature type="transmembrane region" description="Helical" evidence="7">
    <location>
        <begin position="202"/>
        <end position="221"/>
    </location>
</feature>
<sequence length="503" mass="50909">MRTLTGVIAGRREWSGLAVLALPTILLSLDQSVLYLALPHLSADLAAGSTQTLWIIDIYGFMLAGFLVTMGTLGDRIGRRRLLLIGAAAFGVASVVAAYSTSAELLIVTRALMGVAGATLMPSTLALITDMFAEPKQRGMAIAAWFGCLMVGGALGPVVGGALLENFWWGSVFLMGVPVMVLLLVLGPVLLPESRDATLGRLDVPSVVLSLATILPVVYGIKELSKGGPASLLAVVAGVVVGVAFVRRQRKLASPLLDLRLFANRTFGAAMLILLLGSVTTGGIYLLVSLYLQAVEGLSPLRAGLWLVPSAVAIVIGSMLAPGLAQRFRPAYVIAAGLTVTALGYLLLSQVGSTDGLPLLVGGFVLAFFGAGPMGALGTGLVVGSAPPRRAGSAASISETGNHLGIALGIAVMGSIGAAVYSARLAVPAGVPSGVAEASRESITAAATAAAGLTGGLGPELLDAARRAFTAGLNVSAVVGAGLFIALAVLAAVGLRQVRPGGH</sequence>
<gene>
    <name evidence="9" type="ORF">Amac_058860</name>
</gene>
<feature type="transmembrane region" description="Helical" evidence="7">
    <location>
        <begin position="107"/>
        <end position="128"/>
    </location>
</feature>
<dbReference type="AlphaFoldDB" id="A0A5M3WWG4"/>
<feature type="transmembrane region" description="Helical" evidence="7">
    <location>
        <begin position="404"/>
        <end position="423"/>
    </location>
</feature>
<dbReference type="InterPro" id="IPR020846">
    <property type="entry name" value="MFS_dom"/>
</dbReference>
<evidence type="ECO:0000256" key="6">
    <source>
        <dbReference type="ARBA" id="ARBA00023136"/>
    </source>
</evidence>
<evidence type="ECO:0000256" key="1">
    <source>
        <dbReference type="ARBA" id="ARBA00004651"/>
    </source>
</evidence>
<keyword evidence="2" id="KW-0813">Transport</keyword>
<evidence type="ECO:0000256" key="3">
    <source>
        <dbReference type="ARBA" id="ARBA00022475"/>
    </source>
</evidence>
<dbReference type="PANTHER" id="PTHR42718:SF47">
    <property type="entry name" value="METHYL VIOLOGEN RESISTANCE PROTEIN SMVA"/>
    <property type="match status" value="1"/>
</dbReference>
<feature type="transmembrane region" description="Helical" evidence="7">
    <location>
        <begin position="227"/>
        <end position="246"/>
    </location>
</feature>
<feature type="transmembrane region" description="Helical" evidence="7">
    <location>
        <begin position="82"/>
        <end position="101"/>
    </location>
</feature>
<evidence type="ECO:0000259" key="8">
    <source>
        <dbReference type="PROSITE" id="PS50850"/>
    </source>
</evidence>
<feature type="transmembrane region" description="Helical" evidence="7">
    <location>
        <begin position="471"/>
        <end position="495"/>
    </location>
</feature>
<feature type="transmembrane region" description="Helical" evidence="7">
    <location>
        <begin position="52"/>
        <end position="70"/>
    </location>
</feature>
<evidence type="ECO:0000256" key="2">
    <source>
        <dbReference type="ARBA" id="ARBA00022448"/>
    </source>
</evidence>
<accession>A0A5M3WWG4</accession>
<proteinExistence type="predicted"/>
<keyword evidence="5 7" id="KW-1133">Transmembrane helix</keyword>